<keyword evidence="1" id="KW-1133">Transmembrane helix</keyword>
<evidence type="ECO:0000313" key="2">
    <source>
        <dbReference type="EMBL" id="KAL0310393.1"/>
    </source>
</evidence>
<keyword evidence="1" id="KW-0812">Transmembrane</keyword>
<comment type="caution">
    <text evidence="2">The sequence shown here is derived from an EMBL/GenBank/DDBJ whole genome shotgun (WGS) entry which is preliminary data.</text>
</comment>
<accession>A0AAW2KV66</accession>
<reference evidence="2" key="1">
    <citation type="submission" date="2020-06" db="EMBL/GenBank/DDBJ databases">
        <authorList>
            <person name="Li T."/>
            <person name="Hu X."/>
            <person name="Zhang T."/>
            <person name="Song X."/>
            <person name="Zhang H."/>
            <person name="Dai N."/>
            <person name="Sheng W."/>
            <person name="Hou X."/>
            <person name="Wei L."/>
        </authorList>
    </citation>
    <scope>NUCLEOTIDE SEQUENCE</scope>
    <source>
        <strain evidence="2">KEN8</strain>
        <tissue evidence="2">Leaf</tissue>
    </source>
</reference>
<dbReference type="AlphaFoldDB" id="A0AAW2KV66"/>
<dbReference type="EMBL" id="JACGWM010000205">
    <property type="protein sequence ID" value="KAL0310393.1"/>
    <property type="molecule type" value="Genomic_DNA"/>
</dbReference>
<evidence type="ECO:0000256" key="1">
    <source>
        <dbReference type="SAM" id="Phobius"/>
    </source>
</evidence>
<reference evidence="2" key="2">
    <citation type="journal article" date="2024" name="Plant">
        <title>Genomic evolution and insights into agronomic trait innovations of Sesamum species.</title>
        <authorList>
            <person name="Miao H."/>
            <person name="Wang L."/>
            <person name="Qu L."/>
            <person name="Liu H."/>
            <person name="Sun Y."/>
            <person name="Le M."/>
            <person name="Wang Q."/>
            <person name="Wei S."/>
            <person name="Zheng Y."/>
            <person name="Lin W."/>
            <person name="Duan Y."/>
            <person name="Cao H."/>
            <person name="Xiong S."/>
            <person name="Wang X."/>
            <person name="Wei L."/>
            <person name="Li C."/>
            <person name="Ma Q."/>
            <person name="Ju M."/>
            <person name="Zhao R."/>
            <person name="Li G."/>
            <person name="Mu C."/>
            <person name="Tian Q."/>
            <person name="Mei H."/>
            <person name="Zhang T."/>
            <person name="Gao T."/>
            <person name="Zhang H."/>
        </authorList>
    </citation>
    <scope>NUCLEOTIDE SEQUENCE</scope>
    <source>
        <strain evidence="2">KEN8</strain>
    </source>
</reference>
<keyword evidence="1" id="KW-0472">Membrane</keyword>
<dbReference type="PANTHER" id="PTHR33287:SF2">
    <property type="entry name" value="TRANSMEMBRANE PROTEIN"/>
    <property type="match status" value="1"/>
</dbReference>
<organism evidence="2">
    <name type="scientific">Sesamum calycinum</name>
    <dbReference type="NCBI Taxonomy" id="2727403"/>
    <lineage>
        <taxon>Eukaryota</taxon>
        <taxon>Viridiplantae</taxon>
        <taxon>Streptophyta</taxon>
        <taxon>Embryophyta</taxon>
        <taxon>Tracheophyta</taxon>
        <taxon>Spermatophyta</taxon>
        <taxon>Magnoliopsida</taxon>
        <taxon>eudicotyledons</taxon>
        <taxon>Gunneridae</taxon>
        <taxon>Pentapetalae</taxon>
        <taxon>asterids</taxon>
        <taxon>lamiids</taxon>
        <taxon>Lamiales</taxon>
        <taxon>Pedaliaceae</taxon>
        <taxon>Sesamum</taxon>
    </lineage>
</organism>
<protein>
    <submittedName>
        <fullName evidence="2">Uncharacterized protein</fullName>
    </submittedName>
</protein>
<gene>
    <name evidence="2" type="ORF">Scaly_2934000</name>
</gene>
<dbReference type="PANTHER" id="PTHR33287">
    <property type="entry name" value="OS03G0453550 PROTEIN"/>
    <property type="match status" value="1"/>
</dbReference>
<name>A0AAW2KV66_9LAMI</name>
<feature type="transmembrane region" description="Helical" evidence="1">
    <location>
        <begin position="31"/>
        <end position="54"/>
    </location>
</feature>
<feature type="transmembrane region" description="Helical" evidence="1">
    <location>
        <begin position="66"/>
        <end position="87"/>
    </location>
</feature>
<proteinExistence type="predicted"/>
<sequence>MASPNDGIDRVTLMHQLHEERHRIDEKVLKLEASVFQLANYYLALQGLIFTTVIKGSSSLKYQNVWLPFFMSLIVSVMYHRALSILVNKYMLQLNALDRVSWQLYRNTSPRTSNLLHDWKEVRRRFDICQLVDWKLEFLWLKLNHAL</sequence>